<evidence type="ECO:0000313" key="2">
    <source>
        <dbReference type="Proteomes" id="UP000192872"/>
    </source>
</evidence>
<organism evidence="1 2">
    <name type="scientific">Candidatus Raskinella chloraquaticus</name>
    <dbReference type="NCBI Taxonomy" id="1951219"/>
    <lineage>
        <taxon>Bacteria</taxon>
        <taxon>Pseudomonadati</taxon>
        <taxon>Pseudomonadota</taxon>
        <taxon>Alphaproteobacteria</taxon>
        <taxon>Hyphomicrobiales</taxon>
        <taxon>Phreatobacteraceae</taxon>
        <taxon>Candidatus Raskinella</taxon>
    </lineage>
</organism>
<gene>
    <name evidence="1" type="ORF">A4S15_10130</name>
</gene>
<proteinExistence type="predicted"/>
<dbReference type="AlphaFoldDB" id="A0A1W9HWN5"/>
<reference evidence="1 2" key="1">
    <citation type="journal article" date="2017" name="Water Res.">
        <title>Comammox in drinking water systems.</title>
        <authorList>
            <person name="Wang Y."/>
            <person name="Ma L."/>
            <person name="Mao Y."/>
            <person name="Jiang X."/>
            <person name="Xia Y."/>
            <person name="Yu K."/>
            <person name="Li B."/>
            <person name="Zhang T."/>
        </authorList>
    </citation>
    <scope>NUCLEOTIDE SEQUENCE [LARGE SCALE GENOMIC DNA]</scope>
    <source>
        <strain evidence="1">SG_bin8</strain>
    </source>
</reference>
<dbReference type="Proteomes" id="UP000192872">
    <property type="component" value="Unassembled WGS sequence"/>
</dbReference>
<comment type="caution">
    <text evidence="1">The sequence shown here is derived from an EMBL/GenBank/DDBJ whole genome shotgun (WGS) entry which is preliminary data.</text>
</comment>
<dbReference type="EMBL" id="LWDL01000017">
    <property type="protein sequence ID" value="OQW51823.1"/>
    <property type="molecule type" value="Genomic_DNA"/>
</dbReference>
<sequence>MDDAAAAEWLARAHGRVWALSAQGGAVDEAMGELEQQIVQLGHELCLIHDGNAAVASEIAETLSMRFRRDLRSLSAHAITLDDMSFSLRQAAEQVA</sequence>
<evidence type="ECO:0000313" key="1">
    <source>
        <dbReference type="EMBL" id="OQW51823.1"/>
    </source>
</evidence>
<accession>A0A1W9HWN5</accession>
<name>A0A1W9HWN5_9HYPH</name>
<protein>
    <submittedName>
        <fullName evidence="1">Uncharacterized protein</fullName>
    </submittedName>
</protein>